<feature type="transmembrane region" description="Helical" evidence="6">
    <location>
        <begin position="198"/>
        <end position="218"/>
    </location>
</feature>
<dbReference type="GO" id="GO:0016627">
    <property type="term" value="F:oxidoreductase activity, acting on the CH-CH group of donors"/>
    <property type="evidence" value="ECO:0007669"/>
    <property type="project" value="InterPro"/>
</dbReference>
<keyword evidence="3 6" id="KW-0812">Transmembrane</keyword>
<evidence type="ECO:0000313" key="8">
    <source>
        <dbReference type="EMBL" id="KAJ9545951.1"/>
    </source>
</evidence>
<dbReference type="InterPro" id="IPR001104">
    <property type="entry name" value="3-oxo-5_a-steroid_4-DH_C"/>
</dbReference>
<dbReference type="InterPro" id="IPR039357">
    <property type="entry name" value="SRD5A/TECR"/>
</dbReference>
<comment type="caution">
    <text evidence="8">The sequence shown here is derived from an EMBL/GenBank/DDBJ whole genome shotgun (WGS) entry which is preliminary data.</text>
</comment>
<proteinExistence type="inferred from homology"/>
<reference evidence="8" key="1">
    <citation type="submission" date="2023-03" db="EMBL/GenBank/DDBJ databases">
        <title>Chromosome-scale reference genome and RAD-based genetic map of yellow starthistle (Centaurea solstitialis) reveal putative structural variation and QTLs associated with invader traits.</title>
        <authorList>
            <person name="Reatini B."/>
            <person name="Cang F.A."/>
            <person name="Jiang Q."/>
            <person name="Mckibben M.T.W."/>
            <person name="Barker M.S."/>
            <person name="Rieseberg L.H."/>
            <person name="Dlugosch K.M."/>
        </authorList>
    </citation>
    <scope>NUCLEOTIDE SEQUENCE</scope>
    <source>
        <strain evidence="8">CAN-66</strain>
        <tissue evidence="8">Leaf</tissue>
    </source>
</reference>
<evidence type="ECO:0000259" key="7">
    <source>
        <dbReference type="Pfam" id="PF02544"/>
    </source>
</evidence>
<dbReference type="GO" id="GO:0016020">
    <property type="term" value="C:membrane"/>
    <property type="evidence" value="ECO:0007669"/>
    <property type="project" value="UniProtKB-SubCell"/>
</dbReference>
<accession>A0AA38T032</accession>
<feature type="transmembrane region" description="Helical" evidence="6">
    <location>
        <begin position="69"/>
        <end position="89"/>
    </location>
</feature>
<evidence type="ECO:0000256" key="5">
    <source>
        <dbReference type="ARBA" id="ARBA00023136"/>
    </source>
</evidence>
<dbReference type="PANTHER" id="PTHR10556:SF54">
    <property type="entry name" value="VERY-LONG-CHAIN ENOYL-COA REDUCTASE-LIKE"/>
    <property type="match status" value="1"/>
</dbReference>
<dbReference type="Gene3D" id="1.20.120.1630">
    <property type="match status" value="1"/>
</dbReference>
<evidence type="ECO:0000256" key="1">
    <source>
        <dbReference type="ARBA" id="ARBA00004141"/>
    </source>
</evidence>
<keyword evidence="5 6" id="KW-0472">Membrane</keyword>
<dbReference type="FunFam" id="1.20.120.1630:FF:000017">
    <property type="entry name" value="3-oxo-5-alpha-steroid 4-dehydrogenase family protein"/>
    <property type="match status" value="1"/>
</dbReference>
<dbReference type="AlphaFoldDB" id="A0AA38T032"/>
<dbReference type="PROSITE" id="PS50244">
    <property type="entry name" value="S5A_REDUCTASE"/>
    <property type="match status" value="1"/>
</dbReference>
<dbReference type="GO" id="GO:0006629">
    <property type="term" value="P:lipid metabolic process"/>
    <property type="evidence" value="ECO:0007669"/>
    <property type="project" value="InterPro"/>
</dbReference>
<keyword evidence="9" id="KW-1185">Reference proteome</keyword>
<sequence length="268" mass="30172">MKIPVLENFMFDEPSIWITVTTVVALISTAYLGFAEMIGNHLQYSKFTSSDSGGKKAQGVKVSSRTGMLIFYTPAFLAGVASFFVFPAAGGDLRFVLLKSAVTFHFFKRDLETLFVHKYSGDIVLSSAITISISYFSIAASLIVVHYLTLGLPEPPIDLKYIGLIVFTLGIFGNFYHHNLLAKLRKKNEKGYKIPQGGLFNLVICPHYLFEMLVFWGFSFISQTPLAFACAFGDSLYLIARSYETRKWYVNKFEDFPKNVKCVIPYVF</sequence>
<evidence type="ECO:0000313" key="9">
    <source>
        <dbReference type="Proteomes" id="UP001172457"/>
    </source>
</evidence>
<dbReference type="PANTHER" id="PTHR10556">
    <property type="entry name" value="3-OXO-5-ALPHA-STEROID 4-DEHYDROGENASE"/>
    <property type="match status" value="1"/>
</dbReference>
<evidence type="ECO:0000256" key="6">
    <source>
        <dbReference type="SAM" id="Phobius"/>
    </source>
</evidence>
<protein>
    <recommendedName>
        <fullName evidence="7">3-oxo-5-alpha-steroid 4-dehydrogenase C-terminal domain-containing protein</fullName>
    </recommendedName>
</protein>
<dbReference type="EMBL" id="JARYMX010000006">
    <property type="protein sequence ID" value="KAJ9545951.1"/>
    <property type="molecule type" value="Genomic_DNA"/>
</dbReference>
<feature type="transmembrane region" description="Helical" evidence="6">
    <location>
        <begin position="159"/>
        <end position="177"/>
    </location>
</feature>
<feature type="transmembrane region" description="Helical" evidence="6">
    <location>
        <begin position="15"/>
        <end position="34"/>
    </location>
</feature>
<dbReference type="Proteomes" id="UP001172457">
    <property type="component" value="Chromosome 6"/>
</dbReference>
<evidence type="ECO:0000256" key="4">
    <source>
        <dbReference type="ARBA" id="ARBA00022989"/>
    </source>
</evidence>
<evidence type="ECO:0000256" key="2">
    <source>
        <dbReference type="ARBA" id="ARBA00007742"/>
    </source>
</evidence>
<organism evidence="8 9">
    <name type="scientific">Centaurea solstitialis</name>
    <name type="common">yellow star-thistle</name>
    <dbReference type="NCBI Taxonomy" id="347529"/>
    <lineage>
        <taxon>Eukaryota</taxon>
        <taxon>Viridiplantae</taxon>
        <taxon>Streptophyta</taxon>
        <taxon>Embryophyta</taxon>
        <taxon>Tracheophyta</taxon>
        <taxon>Spermatophyta</taxon>
        <taxon>Magnoliopsida</taxon>
        <taxon>eudicotyledons</taxon>
        <taxon>Gunneridae</taxon>
        <taxon>Pentapetalae</taxon>
        <taxon>asterids</taxon>
        <taxon>campanulids</taxon>
        <taxon>Asterales</taxon>
        <taxon>Asteraceae</taxon>
        <taxon>Carduoideae</taxon>
        <taxon>Cardueae</taxon>
        <taxon>Centaureinae</taxon>
        <taxon>Centaurea</taxon>
    </lineage>
</organism>
<feature type="domain" description="3-oxo-5-alpha-steroid 4-dehydrogenase C-terminal" evidence="7">
    <location>
        <begin position="136"/>
        <end position="268"/>
    </location>
</feature>
<dbReference type="Pfam" id="PF02544">
    <property type="entry name" value="Steroid_dh"/>
    <property type="match status" value="1"/>
</dbReference>
<comment type="subcellular location">
    <subcellularLocation>
        <location evidence="1">Membrane</location>
        <topology evidence="1">Multi-pass membrane protein</topology>
    </subcellularLocation>
</comment>
<keyword evidence="4 6" id="KW-1133">Transmembrane helix</keyword>
<feature type="transmembrane region" description="Helical" evidence="6">
    <location>
        <begin position="123"/>
        <end position="147"/>
    </location>
</feature>
<gene>
    <name evidence="8" type="ORF">OSB04_025658</name>
</gene>
<evidence type="ECO:0000256" key="3">
    <source>
        <dbReference type="ARBA" id="ARBA00022692"/>
    </source>
</evidence>
<name>A0AA38T032_9ASTR</name>
<comment type="similarity">
    <text evidence="2">Belongs to the steroid 5-alpha reductase family.</text>
</comment>